<reference evidence="4" key="1">
    <citation type="submission" date="2013-09" db="EMBL/GenBank/DDBJ databases">
        <title>The Genome Sequence of Anopheles maculatus species B.</title>
        <authorList>
            <consortium name="The Broad Institute Genomics Platform"/>
            <person name="Neafsey D.E."/>
            <person name="Besansky N."/>
            <person name="Howell P."/>
            <person name="Walton C."/>
            <person name="Young S.K."/>
            <person name="Zeng Q."/>
            <person name="Gargeya S."/>
            <person name="Fitzgerald M."/>
            <person name="Haas B."/>
            <person name="Abouelleil A."/>
            <person name="Allen A.W."/>
            <person name="Alvarado L."/>
            <person name="Arachchi H.M."/>
            <person name="Berlin A.M."/>
            <person name="Chapman S.B."/>
            <person name="Gainer-Dewar J."/>
            <person name="Goldberg J."/>
            <person name="Griggs A."/>
            <person name="Gujja S."/>
            <person name="Hansen M."/>
            <person name="Howarth C."/>
            <person name="Imamovic A."/>
            <person name="Ireland A."/>
            <person name="Larimer J."/>
            <person name="McCowan C."/>
            <person name="Murphy C."/>
            <person name="Pearson M."/>
            <person name="Poon T.W."/>
            <person name="Priest M."/>
            <person name="Roberts A."/>
            <person name="Saif S."/>
            <person name="Shea T."/>
            <person name="Sisk P."/>
            <person name="Sykes S."/>
            <person name="Wortman J."/>
            <person name="Nusbaum C."/>
            <person name="Birren B."/>
        </authorList>
    </citation>
    <scope>NUCLEOTIDE SEQUENCE [LARGE SCALE GENOMIC DNA]</scope>
    <source>
        <strain evidence="4">maculatus3</strain>
    </source>
</reference>
<keyword evidence="2" id="KW-0812">Transmembrane</keyword>
<sequence length="244" mass="26860">MNCVSLKRKTAQRIWPFRHRFGRQNIESVRKQQFANITKSYAEDEDTPTGDSVSAETIDTGDGVGRANTNGNIPNGGNHRYMNGRDNSSHIANGGNTVISRAESLILSPEVIDDTRSKSAEPAEDGSAAHENGDGGADGDDETKSDGTDGEQEAAGFKLSNCLDYVKSGMEAIIEDQVTSRFLAEELKNWNLLTRTNRQYEFISWRLTVIWMIGFLIRYFVLMPMRVLICFIGVSASAVGVVIS</sequence>
<evidence type="ECO:0000313" key="4">
    <source>
        <dbReference type="Proteomes" id="UP000075901"/>
    </source>
</evidence>
<protein>
    <submittedName>
        <fullName evidence="3">Uncharacterized protein</fullName>
    </submittedName>
</protein>
<keyword evidence="4" id="KW-1185">Reference proteome</keyword>
<feature type="compositionally biased region" description="Polar residues" evidence="1">
    <location>
        <begin position="85"/>
        <end position="94"/>
    </location>
</feature>
<feature type="compositionally biased region" description="Basic and acidic residues" evidence="1">
    <location>
        <begin position="115"/>
        <end position="133"/>
    </location>
</feature>
<reference evidence="3" key="2">
    <citation type="submission" date="2020-05" db="UniProtKB">
        <authorList>
            <consortium name="EnsemblMetazoa"/>
        </authorList>
    </citation>
    <scope>IDENTIFICATION</scope>
    <source>
        <strain evidence="3">maculatus3</strain>
    </source>
</reference>
<feature type="region of interest" description="Disordered" evidence="1">
    <location>
        <begin position="42"/>
        <end position="94"/>
    </location>
</feature>
<proteinExistence type="predicted"/>
<dbReference type="AlphaFoldDB" id="A0A182SA24"/>
<feature type="region of interest" description="Disordered" evidence="1">
    <location>
        <begin position="115"/>
        <end position="152"/>
    </location>
</feature>
<evidence type="ECO:0000256" key="1">
    <source>
        <dbReference type="SAM" id="MobiDB-lite"/>
    </source>
</evidence>
<dbReference type="Proteomes" id="UP000075901">
    <property type="component" value="Unassembled WGS sequence"/>
</dbReference>
<dbReference type="VEuPathDB" id="VectorBase:AMAM002675"/>
<name>A0A182SA24_9DIPT</name>
<feature type="transmembrane region" description="Helical" evidence="2">
    <location>
        <begin position="226"/>
        <end position="243"/>
    </location>
</feature>
<keyword evidence="2" id="KW-0472">Membrane</keyword>
<keyword evidence="2" id="KW-1133">Transmembrane helix</keyword>
<accession>A0A182SA24</accession>
<evidence type="ECO:0000313" key="3">
    <source>
        <dbReference type="EnsemblMetazoa" id="AMAM002675-PA"/>
    </source>
</evidence>
<dbReference type="EnsemblMetazoa" id="AMAM002675-RA">
    <property type="protein sequence ID" value="AMAM002675-PA"/>
    <property type="gene ID" value="AMAM002675"/>
</dbReference>
<organism evidence="3 4">
    <name type="scientific">Anopheles maculatus</name>
    <dbReference type="NCBI Taxonomy" id="74869"/>
    <lineage>
        <taxon>Eukaryota</taxon>
        <taxon>Metazoa</taxon>
        <taxon>Ecdysozoa</taxon>
        <taxon>Arthropoda</taxon>
        <taxon>Hexapoda</taxon>
        <taxon>Insecta</taxon>
        <taxon>Pterygota</taxon>
        <taxon>Neoptera</taxon>
        <taxon>Endopterygota</taxon>
        <taxon>Diptera</taxon>
        <taxon>Nematocera</taxon>
        <taxon>Culicoidea</taxon>
        <taxon>Culicidae</taxon>
        <taxon>Anophelinae</taxon>
        <taxon>Anopheles</taxon>
        <taxon>Anopheles maculatus group</taxon>
    </lineage>
</organism>
<feature type="transmembrane region" description="Helical" evidence="2">
    <location>
        <begin position="203"/>
        <end position="220"/>
    </location>
</feature>
<evidence type="ECO:0000256" key="2">
    <source>
        <dbReference type="SAM" id="Phobius"/>
    </source>
</evidence>